<feature type="non-terminal residue" evidence="2">
    <location>
        <position position="1"/>
    </location>
</feature>
<feature type="compositionally biased region" description="Polar residues" evidence="1">
    <location>
        <begin position="55"/>
        <end position="65"/>
    </location>
</feature>
<evidence type="ECO:0000313" key="2">
    <source>
        <dbReference type="EMBL" id="KAJ9575717.1"/>
    </source>
</evidence>
<organism evidence="2 3">
    <name type="scientific">Diploptera punctata</name>
    <name type="common">Pacific beetle cockroach</name>
    <dbReference type="NCBI Taxonomy" id="6984"/>
    <lineage>
        <taxon>Eukaryota</taxon>
        <taxon>Metazoa</taxon>
        <taxon>Ecdysozoa</taxon>
        <taxon>Arthropoda</taxon>
        <taxon>Hexapoda</taxon>
        <taxon>Insecta</taxon>
        <taxon>Pterygota</taxon>
        <taxon>Neoptera</taxon>
        <taxon>Polyneoptera</taxon>
        <taxon>Dictyoptera</taxon>
        <taxon>Blattodea</taxon>
        <taxon>Blaberoidea</taxon>
        <taxon>Blaberidae</taxon>
        <taxon>Diplopterinae</taxon>
        <taxon>Diploptera</taxon>
    </lineage>
</organism>
<reference evidence="2" key="1">
    <citation type="journal article" date="2023" name="IScience">
        <title>Live-bearing cockroach genome reveals convergent evolutionary mechanisms linked to viviparity in insects and beyond.</title>
        <authorList>
            <person name="Fouks B."/>
            <person name="Harrison M.C."/>
            <person name="Mikhailova A.A."/>
            <person name="Marchal E."/>
            <person name="English S."/>
            <person name="Carruthers M."/>
            <person name="Jennings E.C."/>
            <person name="Chiamaka E.L."/>
            <person name="Frigard R.A."/>
            <person name="Pippel M."/>
            <person name="Attardo G.M."/>
            <person name="Benoit J.B."/>
            <person name="Bornberg-Bauer E."/>
            <person name="Tobe S.S."/>
        </authorList>
    </citation>
    <scope>NUCLEOTIDE SEQUENCE</scope>
    <source>
        <strain evidence="2">Stay&amp;Tobe</strain>
    </source>
</reference>
<dbReference type="EMBL" id="JASPKZ010009822">
    <property type="protein sequence ID" value="KAJ9575717.1"/>
    <property type="molecule type" value="Genomic_DNA"/>
</dbReference>
<evidence type="ECO:0000256" key="1">
    <source>
        <dbReference type="SAM" id="MobiDB-lite"/>
    </source>
</evidence>
<comment type="caution">
    <text evidence="2">The sequence shown here is derived from an EMBL/GenBank/DDBJ whole genome shotgun (WGS) entry which is preliminary data.</text>
</comment>
<gene>
    <name evidence="2" type="ORF">L9F63_007425</name>
</gene>
<protein>
    <submittedName>
        <fullName evidence="2">Uncharacterized protein</fullName>
    </submittedName>
</protein>
<dbReference type="AlphaFoldDB" id="A0AAD7Z8T7"/>
<feature type="compositionally biased region" description="Basic and acidic residues" evidence="1">
    <location>
        <begin position="32"/>
        <end position="44"/>
    </location>
</feature>
<feature type="non-terminal residue" evidence="2">
    <location>
        <position position="65"/>
    </location>
</feature>
<feature type="region of interest" description="Disordered" evidence="1">
    <location>
        <begin position="18"/>
        <end position="65"/>
    </location>
</feature>
<reference evidence="2" key="2">
    <citation type="submission" date="2023-05" db="EMBL/GenBank/DDBJ databases">
        <authorList>
            <person name="Fouks B."/>
        </authorList>
    </citation>
    <scope>NUCLEOTIDE SEQUENCE</scope>
    <source>
        <strain evidence="2">Stay&amp;Tobe</strain>
        <tissue evidence="2">Testes</tissue>
    </source>
</reference>
<dbReference type="Proteomes" id="UP001233999">
    <property type="component" value="Unassembled WGS sequence"/>
</dbReference>
<proteinExistence type="predicted"/>
<accession>A0AAD7Z8T7</accession>
<evidence type="ECO:0000313" key="3">
    <source>
        <dbReference type="Proteomes" id="UP001233999"/>
    </source>
</evidence>
<keyword evidence="3" id="KW-1185">Reference proteome</keyword>
<sequence>APWISVLKHDWIQLFCGSQNQSPAHYPDTGEDADRNRHGREPPLKKLQRWRKPGVTSTAAASQRT</sequence>
<name>A0AAD7Z8T7_DIPPU</name>